<sequence>MEVGNIVRVKNTDSRGIIRALEGVPPRKAYVDLEPGAESGYIYLRIFVNAEDRYIPGGPAGPETIPLNIYSVDDLEIVKAR</sequence>
<reference evidence="1" key="1">
    <citation type="journal article" date="2015" name="Nature">
        <title>Complex archaea that bridge the gap between prokaryotes and eukaryotes.</title>
        <authorList>
            <person name="Spang A."/>
            <person name="Saw J.H."/>
            <person name="Jorgensen S.L."/>
            <person name="Zaremba-Niedzwiedzka K."/>
            <person name="Martijn J."/>
            <person name="Lind A.E."/>
            <person name="van Eijk R."/>
            <person name="Schleper C."/>
            <person name="Guy L."/>
            <person name="Ettema T.J."/>
        </authorList>
    </citation>
    <scope>NUCLEOTIDE SEQUENCE</scope>
</reference>
<name>A0A0F9N448_9ZZZZ</name>
<accession>A0A0F9N448</accession>
<gene>
    <name evidence="1" type="ORF">LCGC14_1308730</name>
</gene>
<evidence type="ECO:0000313" key="1">
    <source>
        <dbReference type="EMBL" id="KKM83500.1"/>
    </source>
</evidence>
<comment type="caution">
    <text evidence="1">The sequence shown here is derived from an EMBL/GenBank/DDBJ whole genome shotgun (WGS) entry which is preliminary data.</text>
</comment>
<protein>
    <submittedName>
        <fullName evidence="1">Uncharacterized protein</fullName>
    </submittedName>
</protein>
<organism evidence="1">
    <name type="scientific">marine sediment metagenome</name>
    <dbReference type="NCBI Taxonomy" id="412755"/>
    <lineage>
        <taxon>unclassified sequences</taxon>
        <taxon>metagenomes</taxon>
        <taxon>ecological metagenomes</taxon>
    </lineage>
</organism>
<proteinExistence type="predicted"/>
<dbReference type="AlphaFoldDB" id="A0A0F9N448"/>
<dbReference type="EMBL" id="LAZR01007704">
    <property type="protein sequence ID" value="KKM83500.1"/>
    <property type="molecule type" value="Genomic_DNA"/>
</dbReference>